<protein>
    <submittedName>
        <fullName evidence="1">Major capsid protein</fullName>
    </submittedName>
</protein>
<sequence length="388" mass="43171">MATFEYKAGNNSTQGANTILHYYERAGIEAANLKDIYGQFADRKSMPLKYGKTYKISRWQRSFDRKLSDPDFAKKGFLSSRNIDDVTNGLNSIKLAEGATTGNKVDFQKVTIETSFVRYGEMIEYTDEVDMFSEDTMQLRYHEELGEKANLNYEDLIQLDMLGTPTVIYSGTGTSLATMGAGLIASGAQDDKFKISYNLIRRGVQRLTRNRAEKNTEIVTGSVKIDTRTINKAFYAIIGPEVKYDLESITKGKNAAETFAYIPAYQYADASKLANGEVGCMHEVRFIESETATVYAGQGAAIPTSYVGELAHTNGKFDVFPILFPTKGAFATVGLKGKNKIVFRQQSPDKVELGNPFGTKGFFSYNFWYAGIILQPERLLKMLVLATA</sequence>
<organism evidence="1">
    <name type="scientific">Podoviridae sp. ctiuS14</name>
    <dbReference type="NCBI Taxonomy" id="2827620"/>
    <lineage>
        <taxon>Viruses</taxon>
        <taxon>Duplodnaviria</taxon>
        <taxon>Heunggongvirae</taxon>
        <taxon>Uroviricota</taxon>
        <taxon>Caudoviricetes</taxon>
    </lineage>
</organism>
<evidence type="ECO:0000313" key="1">
    <source>
        <dbReference type="EMBL" id="DAD71075.1"/>
    </source>
</evidence>
<dbReference type="EMBL" id="BK015876">
    <property type="protein sequence ID" value="DAD71075.1"/>
    <property type="molecule type" value="Genomic_DNA"/>
</dbReference>
<name>A0A8S5LMG3_9CAUD</name>
<accession>A0A8S5LMG3</accession>
<reference evidence="1" key="1">
    <citation type="journal article" date="2021" name="Proc. Natl. Acad. Sci. U.S.A.">
        <title>A Catalog of Tens of Thousands of Viruses from Human Metagenomes Reveals Hidden Associations with Chronic Diseases.</title>
        <authorList>
            <person name="Tisza M.J."/>
            <person name="Buck C.B."/>
        </authorList>
    </citation>
    <scope>NUCLEOTIDE SEQUENCE</scope>
    <source>
        <strain evidence="1">CtiuS14</strain>
    </source>
</reference>
<dbReference type="NCBIfam" id="TIGR04387">
    <property type="entry name" value="capsid_maj_N4"/>
    <property type="match status" value="1"/>
</dbReference>
<proteinExistence type="predicted"/>